<keyword evidence="3" id="KW-0472">Membrane</keyword>
<dbReference type="AlphaFoldDB" id="A6DSI2"/>
<feature type="transmembrane region" description="Helical" evidence="3">
    <location>
        <begin position="158"/>
        <end position="179"/>
    </location>
</feature>
<keyword evidence="3" id="KW-1133">Transmembrane helix</keyword>
<evidence type="ECO:0000313" key="6">
    <source>
        <dbReference type="Proteomes" id="UP000004947"/>
    </source>
</evidence>
<keyword evidence="6" id="KW-1185">Reference proteome</keyword>
<dbReference type="Proteomes" id="UP000004947">
    <property type="component" value="Unassembled WGS sequence"/>
</dbReference>
<dbReference type="Pfam" id="PF13385">
    <property type="entry name" value="Laminin_G_3"/>
    <property type="match status" value="1"/>
</dbReference>
<dbReference type="SUPFAM" id="SSF49899">
    <property type="entry name" value="Concanavalin A-like lectins/glucanases"/>
    <property type="match status" value="1"/>
</dbReference>
<dbReference type="OrthoDB" id="258532at2"/>
<dbReference type="Pfam" id="PF04773">
    <property type="entry name" value="FecR"/>
    <property type="match status" value="1"/>
</dbReference>
<dbReference type="RefSeq" id="WP_007280791.1">
    <property type="nucleotide sequence ID" value="NZ_ABCK01000030.1"/>
</dbReference>
<comment type="caution">
    <text evidence="5">The sequence shown here is derived from an EMBL/GenBank/DDBJ whole genome shotgun (WGS) entry which is preliminary data.</text>
</comment>
<dbReference type="EMBL" id="ABCK01000030">
    <property type="protein sequence ID" value="EDM25427.1"/>
    <property type="molecule type" value="Genomic_DNA"/>
</dbReference>
<feature type="domain" description="LamG-like jellyroll fold" evidence="4">
    <location>
        <begin position="456"/>
        <end position="598"/>
    </location>
</feature>
<evidence type="ECO:0000259" key="4">
    <source>
        <dbReference type="SMART" id="SM00560"/>
    </source>
</evidence>
<dbReference type="InterPro" id="IPR006860">
    <property type="entry name" value="FecR"/>
</dbReference>
<keyword evidence="1" id="KW-0732">Signal</keyword>
<dbReference type="Gene3D" id="2.60.120.200">
    <property type="match status" value="1"/>
</dbReference>
<sequence length="621" mass="70156">MNKEELQKLINQLLEQSISDEDFTLLKKELKSSKESRLHYLDLCQSHSILAEKYNALIFERPPAKTVQRKVQEESHDSMNEDELQKLINQLLEQSISDEDFNILKKELKNSKASRQHYLELCQTHSVLSEKYNALIFERPAVHNKRNEKQEENHKVRIISFATMITSLAALFIAVFIIGNKQQSLSVQPELVSETPFRGEVIAKVNKAIATEFEYGGLDGQTIKPGSWLPTGSYNLKRGILEISYNNGVAAIIEAPTRFTVESDMLINCQSGRLSANVPESGKGFTVETPCASIIDLGTEFSVIVEEDEYIEAHVYKGQVRVEWTNQGDVSDKLLDAGNALRIIYQQSDNSKFVETIAAGIDLKRNFFIRNLNEPESEYSKNILALNPVLYFPMDVTEDGNIFKDWSNYKNDGTANIRKNQSTILARGKSGNALRLAGVNHKSFIHVSNYPKARFNEISVTAWVNAHSRPQWATILKNWDAFNYGQFHFGLNQLGHLDVEIQDLDGERHHITEDIPIPTGSWHHVAFVHDGTHVTLYRNGKKLTKTRINGLRVNPNINGLGIGTKLSEVDGQADKGNPGHWNGRLDEIAIFNHALTIDQVKSLNRSGRLLSKIQQEQDSQP</sequence>
<evidence type="ECO:0000256" key="3">
    <source>
        <dbReference type="SAM" id="Phobius"/>
    </source>
</evidence>
<proteinExistence type="predicted"/>
<dbReference type="GO" id="GO:0016989">
    <property type="term" value="F:sigma factor antagonist activity"/>
    <property type="evidence" value="ECO:0007669"/>
    <property type="project" value="TreeGrafter"/>
</dbReference>
<organism evidence="5 6">
    <name type="scientific">Lentisphaera araneosa HTCC2155</name>
    <dbReference type="NCBI Taxonomy" id="313628"/>
    <lineage>
        <taxon>Bacteria</taxon>
        <taxon>Pseudomonadati</taxon>
        <taxon>Lentisphaerota</taxon>
        <taxon>Lentisphaeria</taxon>
        <taxon>Lentisphaerales</taxon>
        <taxon>Lentisphaeraceae</taxon>
        <taxon>Lentisphaera</taxon>
    </lineage>
</organism>
<name>A6DSI2_9BACT</name>
<evidence type="ECO:0000256" key="1">
    <source>
        <dbReference type="ARBA" id="ARBA00022729"/>
    </source>
</evidence>
<dbReference type="STRING" id="313628.LNTAR_09846"/>
<evidence type="ECO:0000313" key="5">
    <source>
        <dbReference type="EMBL" id="EDM25427.1"/>
    </source>
</evidence>
<accession>A6DSI2</accession>
<dbReference type="InterPro" id="IPR013320">
    <property type="entry name" value="ConA-like_dom_sf"/>
</dbReference>
<keyword evidence="2" id="KW-1015">Disulfide bond</keyword>
<evidence type="ECO:0000256" key="2">
    <source>
        <dbReference type="ARBA" id="ARBA00023157"/>
    </source>
</evidence>
<dbReference type="eggNOG" id="COG3712">
    <property type="taxonomic scope" value="Bacteria"/>
</dbReference>
<dbReference type="PANTHER" id="PTHR30273">
    <property type="entry name" value="PERIPLASMIC SIGNAL SENSOR AND SIGMA FACTOR ACTIVATOR FECR-RELATED"/>
    <property type="match status" value="1"/>
</dbReference>
<dbReference type="Gene3D" id="2.60.120.1440">
    <property type="match status" value="1"/>
</dbReference>
<protein>
    <recommendedName>
        <fullName evidence="4">LamG-like jellyroll fold domain-containing protein</fullName>
    </recommendedName>
</protein>
<dbReference type="InterPro" id="IPR012373">
    <property type="entry name" value="Ferrdict_sens_TM"/>
</dbReference>
<dbReference type="PANTHER" id="PTHR30273:SF2">
    <property type="entry name" value="PROTEIN FECR"/>
    <property type="match status" value="1"/>
</dbReference>
<dbReference type="InterPro" id="IPR006558">
    <property type="entry name" value="LamG-like"/>
</dbReference>
<dbReference type="SMART" id="SM00560">
    <property type="entry name" value="LamGL"/>
    <property type="match status" value="1"/>
</dbReference>
<keyword evidence="3" id="KW-0812">Transmembrane</keyword>
<reference evidence="5 6" key="1">
    <citation type="journal article" date="2010" name="J. Bacteriol.">
        <title>Genome sequence of Lentisphaera araneosa HTCC2155T, the type species of the order Lentisphaerales in the phylum Lentisphaerae.</title>
        <authorList>
            <person name="Thrash J.C."/>
            <person name="Cho J.C."/>
            <person name="Vergin K.L."/>
            <person name="Morris R.M."/>
            <person name="Giovannoni S.J."/>
        </authorList>
    </citation>
    <scope>NUCLEOTIDE SEQUENCE [LARGE SCALE GENOMIC DNA]</scope>
    <source>
        <strain evidence="5 6">HTCC2155</strain>
    </source>
</reference>
<gene>
    <name evidence="5" type="ORF">LNTAR_09846</name>
</gene>